<comment type="caution">
    <text evidence="2">The sequence shown here is derived from an EMBL/GenBank/DDBJ whole genome shotgun (WGS) entry which is preliminary data.</text>
</comment>
<dbReference type="EMBL" id="JAKRVY010000005">
    <property type="protein sequence ID" value="MCL9814086.1"/>
    <property type="molecule type" value="Genomic_DNA"/>
</dbReference>
<organism evidence="2 3">
    <name type="scientific">Natranaeroarchaeum aerophilus</name>
    <dbReference type="NCBI Taxonomy" id="2917711"/>
    <lineage>
        <taxon>Archaea</taxon>
        <taxon>Methanobacteriati</taxon>
        <taxon>Methanobacteriota</taxon>
        <taxon>Stenosarchaea group</taxon>
        <taxon>Halobacteria</taxon>
        <taxon>Halobacteriales</taxon>
        <taxon>Natronoarchaeaceae</taxon>
        <taxon>Natranaeroarchaeum</taxon>
    </lineage>
</organism>
<dbReference type="RefSeq" id="WP_250596919.1">
    <property type="nucleotide sequence ID" value="NZ_JAKRVY010000005.1"/>
</dbReference>
<proteinExistence type="predicted"/>
<evidence type="ECO:0000313" key="2">
    <source>
        <dbReference type="EMBL" id="MCL9814086.1"/>
    </source>
</evidence>
<dbReference type="Proteomes" id="UP001202674">
    <property type="component" value="Unassembled WGS sequence"/>
</dbReference>
<accession>A0AAE3FRZ2</accession>
<dbReference type="AlphaFoldDB" id="A0AAE3FRZ2"/>
<name>A0AAE3FRZ2_9EURY</name>
<keyword evidence="3" id="KW-1185">Reference proteome</keyword>
<reference evidence="2 3" key="1">
    <citation type="journal article" date="2022" name="Syst. Appl. Microbiol.">
        <title>Natronocalculus amylovorans gen. nov., sp. nov., and Natranaeroarchaeum aerophilus sp. nov., dominant culturable amylolytic natronoarchaea from hypersaline soda lakes in southwestern Siberia.</title>
        <authorList>
            <person name="Sorokin D.Y."/>
            <person name="Elcheninov A.G."/>
            <person name="Khizhniak T.V."/>
            <person name="Koenen M."/>
            <person name="Bale N.J."/>
            <person name="Damste J.S.S."/>
            <person name="Kublanov I.V."/>
        </authorList>
    </citation>
    <scope>NUCLEOTIDE SEQUENCE [LARGE SCALE GENOMIC DNA]</scope>
    <source>
        <strain evidence="2 3">AArc-St1-1</strain>
    </source>
</reference>
<feature type="compositionally biased region" description="Acidic residues" evidence="1">
    <location>
        <begin position="67"/>
        <end position="85"/>
    </location>
</feature>
<protein>
    <recommendedName>
        <fullName evidence="4">PGF-CTERM sorting domain-containing protein</fullName>
    </recommendedName>
</protein>
<gene>
    <name evidence="2" type="ORF">AArcSt11_10525</name>
</gene>
<evidence type="ECO:0008006" key="4">
    <source>
        <dbReference type="Google" id="ProtNLM"/>
    </source>
</evidence>
<feature type="region of interest" description="Disordered" evidence="1">
    <location>
        <begin position="48"/>
        <end position="95"/>
    </location>
</feature>
<sequence>MPPKNVGLPWFDHRLPAGYSAEIVFIDEYRESFDVPEDRYDEWMAVMEEQREECETGANGNGSGDDPNGDDDGPDENGNDSDDNSQDQMPGFGLGAAITAIGGALGAKRYLSRRDSEQE</sequence>
<evidence type="ECO:0000256" key="1">
    <source>
        <dbReference type="SAM" id="MobiDB-lite"/>
    </source>
</evidence>
<evidence type="ECO:0000313" key="3">
    <source>
        <dbReference type="Proteomes" id="UP001202674"/>
    </source>
</evidence>